<comment type="caution">
    <text evidence="3">The sequence shown here is derived from an EMBL/GenBank/DDBJ whole genome shotgun (WGS) entry which is preliminary data.</text>
</comment>
<feature type="transmembrane region" description="Helical" evidence="1">
    <location>
        <begin position="74"/>
        <end position="99"/>
    </location>
</feature>
<feature type="transmembrane region" description="Helical" evidence="1">
    <location>
        <begin position="12"/>
        <end position="32"/>
    </location>
</feature>
<dbReference type="Proteomes" id="UP000326570">
    <property type="component" value="Unassembled WGS sequence"/>
</dbReference>
<feature type="transmembrane region" description="Helical" evidence="1">
    <location>
        <begin position="105"/>
        <end position="129"/>
    </location>
</feature>
<organism evidence="3 4">
    <name type="scientific">Adhaeribacter soli</name>
    <dbReference type="NCBI Taxonomy" id="2607655"/>
    <lineage>
        <taxon>Bacteria</taxon>
        <taxon>Pseudomonadati</taxon>
        <taxon>Bacteroidota</taxon>
        <taxon>Cytophagia</taxon>
        <taxon>Cytophagales</taxon>
        <taxon>Hymenobacteraceae</taxon>
        <taxon>Adhaeribacter</taxon>
    </lineage>
</organism>
<keyword evidence="1" id="KW-1133">Transmembrane helix</keyword>
<dbReference type="EMBL" id="VTWT01000007">
    <property type="protein sequence ID" value="KAA9331780.1"/>
    <property type="molecule type" value="Genomic_DNA"/>
</dbReference>
<evidence type="ECO:0000256" key="1">
    <source>
        <dbReference type="SAM" id="Phobius"/>
    </source>
</evidence>
<keyword evidence="1" id="KW-0472">Membrane</keyword>
<dbReference type="RefSeq" id="WP_150904390.1">
    <property type="nucleotide sequence ID" value="NZ_VTWT01000007.1"/>
</dbReference>
<keyword evidence="4" id="KW-1185">Reference proteome</keyword>
<gene>
    <name evidence="3" type="ORF">F0P94_13295</name>
</gene>
<feature type="domain" description="DUF2231" evidence="2">
    <location>
        <begin position="6"/>
        <end position="141"/>
    </location>
</feature>
<keyword evidence="1" id="KW-0812">Transmembrane</keyword>
<protein>
    <submittedName>
        <fullName evidence="3">DUF2231 domain-containing protein</fullName>
    </submittedName>
</protein>
<evidence type="ECO:0000313" key="4">
    <source>
        <dbReference type="Proteomes" id="UP000326570"/>
    </source>
</evidence>
<proteinExistence type="predicted"/>
<feature type="transmembrane region" description="Helical" evidence="1">
    <location>
        <begin position="38"/>
        <end position="62"/>
    </location>
</feature>
<evidence type="ECO:0000259" key="2">
    <source>
        <dbReference type="Pfam" id="PF09990"/>
    </source>
</evidence>
<evidence type="ECO:0000313" key="3">
    <source>
        <dbReference type="EMBL" id="KAA9331780.1"/>
    </source>
</evidence>
<dbReference type="Pfam" id="PF09990">
    <property type="entry name" value="DUF2231"/>
    <property type="match status" value="1"/>
</dbReference>
<name>A0A5N1IUQ5_9BACT</name>
<sequence>MKLDYHPPHLILIHFPAALFPMDLVCSAIALYRQDQSFNYAAFYALGGGVLVGWLAVMFGFVDLSRIPAERKAALNTGLIHGSINTVMLIGYSVLFFLQWRSPEITYATVPLLLLKGVLLLLLIVGNYLGAQLLLKHKIGILNHSETPQPGKHA</sequence>
<dbReference type="InterPro" id="IPR019251">
    <property type="entry name" value="DUF2231_TM"/>
</dbReference>
<dbReference type="AlphaFoldDB" id="A0A5N1IUQ5"/>
<reference evidence="3 4" key="1">
    <citation type="submission" date="2019-09" db="EMBL/GenBank/DDBJ databases">
        <title>Genome sequence of Adhaeribacter sp. M2.</title>
        <authorList>
            <person name="Srinivasan S."/>
        </authorList>
    </citation>
    <scope>NUCLEOTIDE SEQUENCE [LARGE SCALE GENOMIC DNA]</scope>
    <source>
        <strain evidence="3 4">M2</strain>
    </source>
</reference>
<accession>A0A5N1IUQ5</accession>